<name>A0A1J7G425_LUPAN</name>
<protein>
    <submittedName>
        <fullName evidence="2">Uncharacterized protein</fullName>
    </submittedName>
</protein>
<dbReference type="Gramene" id="OIV89073">
    <property type="protein sequence ID" value="OIV89073"/>
    <property type="gene ID" value="TanjilG_28543"/>
</dbReference>
<dbReference type="AlphaFoldDB" id="A0A1J7G425"/>
<dbReference type="Proteomes" id="UP000188354">
    <property type="component" value="Unassembled WGS sequence"/>
</dbReference>
<feature type="compositionally biased region" description="Polar residues" evidence="1">
    <location>
        <begin position="98"/>
        <end position="107"/>
    </location>
</feature>
<gene>
    <name evidence="2" type="ORF">TanjilG_28543</name>
</gene>
<organism evidence="2 3">
    <name type="scientific">Lupinus angustifolius</name>
    <name type="common">Narrow-leaved blue lupine</name>
    <dbReference type="NCBI Taxonomy" id="3871"/>
    <lineage>
        <taxon>Eukaryota</taxon>
        <taxon>Viridiplantae</taxon>
        <taxon>Streptophyta</taxon>
        <taxon>Embryophyta</taxon>
        <taxon>Tracheophyta</taxon>
        <taxon>Spermatophyta</taxon>
        <taxon>Magnoliopsida</taxon>
        <taxon>eudicotyledons</taxon>
        <taxon>Gunneridae</taxon>
        <taxon>Pentapetalae</taxon>
        <taxon>rosids</taxon>
        <taxon>fabids</taxon>
        <taxon>Fabales</taxon>
        <taxon>Fabaceae</taxon>
        <taxon>Papilionoideae</taxon>
        <taxon>50 kb inversion clade</taxon>
        <taxon>genistoids sensu lato</taxon>
        <taxon>core genistoids</taxon>
        <taxon>Genisteae</taxon>
        <taxon>Lupinus</taxon>
    </lineage>
</organism>
<feature type="region of interest" description="Disordered" evidence="1">
    <location>
        <begin position="1"/>
        <end position="108"/>
    </location>
</feature>
<evidence type="ECO:0000313" key="2">
    <source>
        <dbReference type="EMBL" id="OIV89073.1"/>
    </source>
</evidence>
<keyword evidence="3" id="KW-1185">Reference proteome</keyword>
<reference evidence="2 3" key="1">
    <citation type="journal article" date="2017" name="Plant Biotechnol. J.">
        <title>A comprehensive draft genome sequence for lupin (Lupinus angustifolius), an emerging health food: insights into plant-microbe interactions and legume evolution.</title>
        <authorList>
            <person name="Hane J.K."/>
            <person name="Ming Y."/>
            <person name="Kamphuis L.G."/>
            <person name="Nelson M.N."/>
            <person name="Garg G."/>
            <person name="Atkins C.A."/>
            <person name="Bayer P.E."/>
            <person name="Bravo A."/>
            <person name="Bringans S."/>
            <person name="Cannon S."/>
            <person name="Edwards D."/>
            <person name="Foley R."/>
            <person name="Gao L.L."/>
            <person name="Harrison M.J."/>
            <person name="Huang W."/>
            <person name="Hurgobin B."/>
            <person name="Li S."/>
            <person name="Liu C.W."/>
            <person name="McGrath A."/>
            <person name="Morahan G."/>
            <person name="Murray J."/>
            <person name="Weller J."/>
            <person name="Jian J."/>
            <person name="Singh K.B."/>
        </authorList>
    </citation>
    <scope>NUCLEOTIDE SEQUENCE [LARGE SCALE GENOMIC DNA]</scope>
    <source>
        <strain evidence="3">cv. Tanjil</strain>
        <tissue evidence="2">Whole plant</tissue>
    </source>
</reference>
<sequence>MKKKKSTVPSNWLDRLRAKKGFPVGDSPDLESFLTSIKKGDDPDPQSDNPKDTLSHEAINPTNSTTLRKFSPDGPIVQNSSYRRRPRKQSHPTKRILPSSSSNTNTAVVLDIDQKAKSTSFI</sequence>
<feature type="compositionally biased region" description="Basic residues" evidence="1">
    <location>
        <begin position="82"/>
        <end position="94"/>
    </location>
</feature>
<evidence type="ECO:0000256" key="1">
    <source>
        <dbReference type="SAM" id="MobiDB-lite"/>
    </source>
</evidence>
<dbReference type="EMBL" id="KV862454">
    <property type="protein sequence ID" value="OIV89073.1"/>
    <property type="molecule type" value="Genomic_DNA"/>
</dbReference>
<evidence type="ECO:0000313" key="3">
    <source>
        <dbReference type="Proteomes" id="UP000188354"/>
    </source>
</evidence>
<accession>A0A1J7G425</accession>
<proteinExistence type="predicted"/>